<proteinExistence type="inferred from homology"/>
<keyword evidence="3" id="KW-1003">Cell membrane</keyword>
<dbReference type="GO" id="GO:0005886">
    <property type="term" value="C:plasma membrane"/>
    <property type="evidence" value="ECO:0007669"/>
    <property type="project" value="UniProtKB-SubCell"/>
</dbReference>
<dbReference type="GO" id="GO:0022857">
    <property type="term" value="F:transmembrane transporter activity"/>
    <property type="evidence" value="ECO:0007669"/>
    <property type="project" value="UniProtKB-UniRule"/>
</dbReference>
<evidence type="ECO:0000259" key="8">
    <source>
        <dbReference type="Pfam" id="PF04290"/>
    </source>
</evidence>
<feature type="domain" description="Tripartite ATP-independent periplasmic transporters DctQ component" evidence="8">
    <location>
        <begin position="31"/>
        <end position="158"/>
    </location>
</feature>
<keyword evidence="6 7" id="KW-0472">Membrane</keyword>
<sequence>MPNSVPQSVLSFIDRLGQLFAWLSGALILVLVLVSAANVITRYFFGITVFGLFDILQIGVGIVIFLALPLCTWKDEHVSVDVVYEFAPRWLRYLMLAVSDIVAICVLAAIGWRATTMAGTALEFGDSTALLSISYVPIWVVITITSYFSAALCVVRLAMLPFRQRI</sequence>
<keyword evidence="7" id="KW-0997">Cell inner membrane</keyword>
<feature type="transmembrane region" description="Helical" evidence="7">
    <location>
        <begin position="20"/>
        <end position="37"/>
    </location>
</feature>
<accession>A0A0B5E911</accession>
<evidence type="ECO:0000256" key="2">
    <source>
        <dbReference type="ARBA" id="ARBA00022448"/>
    </source>
</evidence>
<feature type="transmembrane region" description="Helical" evidence="7">
    <location>
        <begin position="43"/>
        <end position="70"/>
    </location>
</feature>
<dbReference type="InterPro" id="IPR055348">
    <property type="entry name" value="DctQ"/>
</dbReference>
<feature type="transmembrane region" description="Helical" evidence="7">
    <location>
        <begin position="132"/>
        <end position="155"/>
    </location>
</feature>
<keyword evidence="9" id="KW-0614">Plasmid</keyword>
<name>A0A0B5E911_9RHOB</name>
<comment type="function">
    <text evidence="7">Part of the tripartite ATP-independent periplasmic (TRAP) transport system.</text>
</comment>
<comment type="similarity">
    <text evidence="7">Belongs to the TRAP transporter small permease family.</text>
</comment>
<evidence type="ECO:0000256" key="6">
    <source>
        <dbReference type="ARBA" id="ARBA00023136"/>
    </source>
</evidence>
<evidence type="ECO:0000313" key="9">
    <source>
        <dbReference type="EMBL" id="AJE49481.1"/>
    </source>
</evidence>
<evidence type="ECO:0000256" key="3">
    <source>
        <dbReference type="ARBA" id="ARBA00022475"/>
    </source>
</evidence>
<dbReference type="EMBL" id="CP004396">
    <property type="protein sequence ID" value="AJE49481.1"/>
    <property type="molecule type" value="Genomic_DNA"/>
</dbReference>
<keyword evidence="2 7" id="KW-0813">Transport</keyword>
<evidence type="ECO:0000256" key="4">
    <source>
        <dbReference type="ARBA" id="ARBA00022692"/>
    </source>
</evidence>
<dbReference type="Pfam" id="PF04290">
    <property type="entry name" value="DctQ"/>
    <property type="match status" value="1"/>
</dbReference>
<comment type="subcellular location">
    <subcellularLocation>
        <location evidence="7">Cell inner membrane</location>
        <topology evidence="7">Multi-pass membrane protein</topology>
    </subcellularLocation>
    <subcellularLocation>
        <location evidence="1">Cell membrane</location>
        <topology evidence="1">Multi-pass membrane protein</topology>
    </subcellularLocation>
</comment>
<evidence type="ECO:0000256" key="1">
    <source>
        <dbReference type="ARBA" id="ARBA00004651"/>
    </source>
</evidence>
<dbReference type="RefSeq" id="WP_043872345.1">
    <property type="nucleotide sequence ID" value="NZ_CP004396.1"/>
</dbReference>
<keyword evidence="10" id="KW-1185">Reference proteome</keyword>
<dbReference type="AlphaFoldDB" id="A0A0B5E911"/>
<dbReference type="KEGG" id="cid:P73_4766"/>
<dbReference type="HOGENOM" id="CLU_086356_8_6_5"/>
<gene>
    <name evidence="9" type="ORF">P73_4766</name>
</gene>
<evidence type="ECO:0000256" key="7">
    <source>
        <dbReference type="RuleBase" id="RU369079"/>
    </source>
</evidence>
<reference evidence="9 10" key="1">
    <citation type="journal article" date="2014" name="Int. J. Syst. Evol. Microbiol.">
        <title>Celeribacter indicus sp. nov., a polycyclic aromatic hydrocarbon-degrading bacterium from deep-sea sediment and reclassification of Huaishuia halophila as Celeribacter halophilus comb. nov.</title>
        <authorList>
            <person name="Lai Q."/>
            <person name="Cao J."/>
            <person name="Yuan J."/>
            <person name="Li F."/>
            <person name="Shao Z."/>
        </authorList>
    </citation>
    <scope>NUCLEOTIDE SEQUENCE [LARGE SCALE GENOMIC DNA]</scope>
    <source>
        <strain evidence="9">P73</strain>
        <plasmid evidence="10">Plasmid pP73C</plasmid>
    </source>
</reference>
<keyword evidence="5 7" id="KW-1133">Transmembrane helix</keyword>
<dbReference type="Proteomes" id="UP000031521">
    <property type="component" value="Plasmid pP73C"/>
</dbReference>
<dbReference type="OrthoDB" id="2877624at2"/>
<protein>
    <recommendedName>
        <fullName evidence="7">TRAP transporter small permease protein</fullName>
    </recommendedName>
</protein>
<organism evidence="9 10">
    <name type="scientific">Celeribacter indicus</name>
    <dbReference type="NCBI Taxonomy" id="1208324"/>
    <lineage>
        <taxon>Bacteria</taxon>
        <taxon>Pseudomonadati</taxon>
        <taxon>Pseudomonadota</taxon>
        <taxon>Alphaproteobacteria</taxon>
        <taxon>Rhodobacterales</taxon>
        <taxon>Roseobacteraceae</taxon>
        <taxon>Celeribacter</taxon>
    </lineage>
</organism>
<keyword evidence="4 7" id="KW-0812">Transmembrane</keyword>
<feature type="transmembrane region" description="Helical" evidence="7">
    <location>
        <begin position="90"/>
        <end position="112"/>
    </location>
</feature>
<comment type="subunit">
    <text evidence="7">The complex comprises the extracytoplasmic solute receptor protein and the two transmembrane proteins.</text>
</comment>
<geneLocation type="plasmid" evidence="9 10">
    <name>pP73C</name>
</geneLocation>
<evidence type="ECO:0000256" key="5">
    <source>
        <dbReference type="ARBA" id="ARBA00022989"/>
    </source>
</evidence>
<evidence type="ECO:0000313" key="10">
    <source>
        <dbReference type="Proteomes" id="UP000031521"/>
    </source>
</evidence>